<comment type="caution">
    <text evidence="1">The sequence shown here is derived from an EMBL/GenBank/DDBJ whole genome shotgun (WGS) entry which is preliminary data.</text>
</comment>
<dbReference type="EMBL" id="MU393443">
    <property type="protein sequence ID" value="KAI4867876.1"/>
    <property type="molecule type" value="Genomic_DNA"/>
</dbReference>
<name>A0ACB9Z7S6_9PEZI</name>
<keyword evidence="2" id="KW-1185">Reference proteome</keyword>
<evidence type="ECO:0000313" key="2">
    <source>
        <dbReference type="Proteomes" id="UP001497700"/>
    </source>
</evidence>
<sequence length="212" mass="23026">MSGPLICRSIRGRPDWTLLFPALLQGNGIRWKETKLDTHDVAIPLPSSGGQPQRVLSAILLSPSDVGKDECRDRIQRLSRLSGGQDVAIVFLLKQEQGQAGATAALMTLQLDLDGEFEMPIIPVDSVQAMPTNLMAFHRQISTSSGHRKMGNPARILLPYCSDRPPLSEHAVNILTDITPNIRGLLDTASTPAGQMKMAEFLGDDSQSAISF</sequence>
<gene>
    <name evidence="1" type="ORF">F4820DRAFT_180508</name>
</gene>
<accession>A0ACB9Z7S6</accession>
<dbReference type="Proteomes" id="UP001497700">
    <property type="component" value="Unassembled WGS sequence"/>
</dbReference>
<evidence type="ECO:0000313" key="1">
    <source>
        <dbReference type="EMBL" id="KAI4867876.1"/>
    </source>
</evidence>
<reference evidence="1 2" key="1">
    <citation type="journal article" date="2022" name="New Phytol.">
        <title>Ecological generalism drives hyperdiversity of secondary metabolite gene clusters in xylarialean endophytes.</title>
        <authorList>
            <person name="Franco M.E.E."/>
            <person name="Wisecaver J.H."/>
            <person name="Arnold A.E."/>
            <person name="Ju Y.M."/>
            <person name="Slot J.C."/>
            <person name="Ahrendt S."/>
            <person name="Moore L.P."/>
            <person name="Eastman K.E."/>
            <person name="Scott K."/>
            <person name="Konkel Z."/>
            <person name="Mondo S.J."/>
            <person name="Kuo A."/>
            <person name="Hayes R.D."/>
            <person name="Haridas S."/>
            <person name="Andreopoulos B."/>
            <person name="Riley R."/>
            <person name="LaButti K."/>
            <person name="Pangilinan J."/>
            <person name="Lipzen A."/>
            <person name="Amirebrahimi M."/>
            <person name="Yan J."/>
            <person name="Adam C."/>
            <person name="Keymanesh K."/>
            <person name="Ng V."/>
            <person name="Louie K."/>
            <person name="Northen T."/>
            <person name="Drula E."/>
            <person name="Henrissat B."/>
            <person name="Hsieh H.M."/>
            <person name="Youens-Clark K."/>
            <person name="Lutzoni F."/>
            <person name="Miadlikowska J."/>
            <person name="Eastwood D.C."/>
            <person name="Hamelin R.C."/>
            <person name="Grigoriev I.V."/>
            <person name="U'Ren J.M."/>
        </authorList>
    </citation>
    <scope>NUCLEOTIDE SEQUENCE [LARGE SCALE GENOMIC DNA]</scope>
    <source>
        <strain evidence="1 2">CBS 119005</strain>
    </source>
</reference>
<organism evidence="1 2">
    <name type="scientific">Hypoxylon rubiginosum</name>
    <dbReference type="NCBI Taxonomy" id="110542"/>
    <lineage>
        <taxon>Eukaryota</taxon>
        <taxon>Fungi</taxon>
        <taxon>Dikarya</taxon>
        <taxon>Ascomycota</taxon>
        <taxon>Pezizomycotina</taxon>
        <taxon>Sordariomycetes</taxon>
        <taxon>Xylariomycetidae</taxon>
        <taxon>Xylariales</taxon>
        <taxon>Hypoxylaceae</taxon>
        <taxon>Hypoxylon</taxon>
    </lineage>
</organism>
<proteinExistence type="predicted"/>
<protein>
    <submittedName>
        <fullName evidence="1">Uncharacterized protein</fullName>
    </submittedName>
</protein>